<evidence type="ECO:0000256" key="2">
    <source>
        <dbReference type="ARBA" id="ARBA00004496"/>
    </source>
</evidence>
<dbReference type="PANTHER" id="PTHR33958:SF1">
    <property type="entry name" value="CILIA- AND FLAGELLA-ASSOCIATED PROTEIN 418"/>
    <property type="match status" value="1"/>
</dbReference>
<dbReference type="EMBL" id="JAPFFF010000014">
    <property type="protein sequence ID" value="KAK8870591.1"/>
    <property type="molecule type" value="Genomic_DNA"/>
</dbReference>
<dbReference type="PANTHER" id="PTHR33958">
    <property type="entry name" value="PROTEIN C8ORF37"/>
    <property type="match status" value="1"/>
</dbReference>
<gene>
    <name evidence="6" type="ORF">M9Y10_008477</name>
</gene>
<accession>A0ABR2IYK5</accession>
<name>A0ABR2IYK5_9EUKA</name>
<sequence>MSETDLNSFLNRDEIDFLNDILKDDPDTIHFNPENNKNSLFNIPPPIKLFEENSFQHDAMMHIPLSSSPRSPVRSGSDAKKCKELYLGGTDLKPGFNDLSEEPHFCSNMQCFSCDHIVLRFPDRRWSKDTDYLFTRNNYPNNLDSKLIPAPGWCAFCCQCTFCEEKDIQRLKPFSTKWVCRGHN</sequence>
<dbReference type="Proteomes" id="UP001470230">
    <property type="component" value="Unassembled WGS sequence"/>
</dbReference>
<evidence type="ECO:0000256" key="5">
    <source>
        <dbReference type="ARBA" id="ARBA00026215"/>
    </source>
</evidence>
<evidence type="ECO:0000313" key="7">
    <source>
        <dbReference type="Proteomes" id="UP001470230"/>
    </source>
</evidence>
<proteinExistence type="predicted"/>
<dbReference type="Pfam" id="PF14996">
    <property type="entry name" value="RMP"/>
    <property type="match status" value="1"/>
</dbReference>
<keyword evidence="3" id="KW-0963">Cytoplasm</keyword>
<comment type="caution">
    <text evidence="6">The sequence shown here is derived from an EMBL/GenBank/DDBJ whole genome shotgun (WGS) entry which is preliminary data.</text>
</comment>
<comment type="function">
    <text evidence="4">May be involved in photoreceptor outer segment disk morphogenesis.</text>
</comment>
<protein>
    <recommendedName>
        <fullName evidence="5">Cilia- and flagella-associated protein 418</fullName>
    </recommendedName>
</protein>
<evidence type="ECO:0000256" key="4">
    <source>
        <dbReference type="ARBA" id="ARBA00024819"/>
    </source>
</evidence>
<dbReference type="InterPro" id="IPR029239">
    <property type="entry name" value="CFAP418"/>
</dbReference>
<evidence type="ECO:0000256" key="1">
    <source>
        <dbReference type="ARBA" id="ARBA00004437"/>
    </source>
</evidence>
<evidence type="ECO:0000256" key="3">
    <source>
        <dbReference type="ARBA" id="ARBA00022490"/>
    </source>
</evidence>
<keyword evidence="7" id="KW-1185">Reference proteome</keyword>
<reference evidence="6 7" key="1">
    <citation type="submission" date="2024-04" db="EMBL/GenBank/DDBJ databases">
        <title>Tritrichomonas musculus Genome.</title>
        <authorList>
            <person name="Alves-Ferreira E."/>
            <person name="Grigg M."/>
            <person name="Lorenzi H."/>
            <person name="Galac M."/>
        </authorList>
    </citation>
    <scope>NUCLEOTIDE SEQUENCE [LARGE SCALE GENOMIC DNA]</scope>
    <source>
        <strain evidence="6 7">EAF2021</strain>
    </source>
</reference>
<evidence type="ECO:0000313" key="6">
    <source>
        <dbReference type="EMBL" id="KAK8870591.1"/>
    </source>
</evidence>
<organism evidence="6 7">
    <name type="scientific">Tritrichomonas musculus</name>
    <dbReference type="NCBI Taxonomy" id="1915356"/>
    <lineage>
        <taxon>Eukaryota</taxon>
        <taxon>Metamonada</taxon>
        <taxon>Parabasalia</taxon>
        <taxon>Tritrichomonadida</taxon>
        <taxon>Tritrichomonadidae</taxon>
        <taxon>Tritrichomonas</taxon>
    </lineage>
</organism>
<comment type="subcellular location">
    <subcellularLocation>
        <location evidence="2">Cytoplasm</location>
    </subcellularLocation>
    <subcellularLocation>
        <location evidence="1">Photoreceptor inner segment</location>
    </subcellularLocation>
</comment>